<dbReference type="GeneID" id="26305023"/>
<dbReference type="Proteomes" id="UP000053758">
    <property type="component" value="Unassembled WGS sequence"/>
</dbReference>
<name>A0A081CH64_PSEA2</name>
<dbReference type="EMBL" id="DF830078">
    <property type="protein sequence ID" value="GAK66010.1"/>
    <property type="molecule type" value="Genomic_DNA"/>
</dbReference>
<organism evidence="1 2">
    <name type="scientific">Pseudozyma antarctica</name>
    <name type="common">Yeast</name>
    <name type="synonym">Candida antarctica</name>
    <dbReference type="NCBI Taxonomy" id="84753"/>
    <lineage>
        <taxon>Eukaryota</taxon>
        <taxon>Fungi</taxon>
        <taxon>Dikarya</taxon>
        <taxon>Basidiomycota</taxon>
        <taxon>Ustilaginomycotina</taxon>
        <taxon>Ustilaginomycetes</taxon>
        <taxon>Ustilaginales</taxon>
        <taxon>Ustilaginaceae</taxon>
        <taxon>Moesziomyces</taxon>
    </lineage>
</organism>
<evidence type="ECO:0000313" key="2">
    <source>
        <dbReference type="Proteomes" id="UP000053758"/>
    </source>
</evidence>
<dbReference type="RefSeq" id="XP_014655688.1">
    <property type="nucleotide sequence ID" value="XM_014800202.1"/>
</dbReference>
<gene>
    <name evidence="1" type="ORF">PAN0_011c4232</name>
</gene>
<dbReference type="AlphaFoldDB" id="A0A081CH64"/>
<keyword evidence="2" id="KW-1185">Reference proteome</keyword>
<protein>
    <submittedName>
        <fullName evidence="1">Uncharacterized protein</fullName>
    </submittedName>
</protein>
<sequence length="293" mass="32227">MLDATLMHFANRALLAATCGDELGLERKPPVPGPGSGWQDDGNARQKKRLNGRVWQSGVGWRRRWNAKTPPHPFDLRPHAAHSPKPAPTAHDASADPTCSFHPRLIRTSIPSLDRWLTVPKLHPLANLVRRHNGRFRSCLVAPSNSARSSIASIAAILRIDPINVMSLPLPQLCRYRTPAFALLRFVSALLPLPLIPPESPYRHPSTGKLGVLVEQLFFEIRIWTCAVAYPPSRFLAAYHSGPSPEALPRASRLRLTPTPICRAAFRLAGGAPTLRIEIDIGNLKAPICCALL</sequence>
<reference evidence="2" key="1">
    <citation type="journal article" date="2014" name="Genome Announc.">
        <title>Draft Genome Sequence of the Yeast Pseudozyma antarctica Type Strain JCM10317, a Producer of the Glycolipid Biosurfactants, Mannosylerythritol Lipids.</title>
        <authorList>
            <person name="Saika A."/>
            <person name="Koike H."/>
            <person name="Hori T."/>
            <person name="Fukuoka T."/>
            <person name="Sato S."/>
            <person name="Habe H."/>
            <person name="Kitamoto D."/>
            <person name="Morita T."/>
        </authorList>
    </citation>
    <scope>NUCLEOTIDE SEQUENCE [LARGE SCALE GENOMIC DNA]</scope>
    <source>
        <strain evidence="2">JCM 10317</strain>
    </source>
</reference>
<evidence type="ECO:0000313" key="1">
    <source>
        <dbReference type="EMBL" id="GAK66010.1"/>
    </source>
</evidence>
<accession>A0A081CH64</accession>
<proteinExistence type="predicted"/>
<dbReference type="HOGENOM" id="CLU_949938_0_0_1"/>